<protein>
    <recommendedName>
        <fullName evidence="4">F-box domain-containing protein</fullName>
    </recommendedName>
</protein>
<evidence type="ECO:0000256" key="1">
    <source>
        <dbReference type="SAM" id="MobiDB-lite"/>
    </source>
</evidence>
<evidence type="ECO:0000313" key="2">
    <source>
        <dbReference type="EMBL" id="EAU83662.1"/>
    </source>
</evidence>
<dbReference type="KEGG" id="cci:CC1G_05566"/>
<dbReference type="Proteomes" id="UP000001861">
    <property type="component" value="Unassembled WGS sequence"/>
</dbReference>
<dbReference type="EMBL" id="AACS02000013">
    <property type="protein sequence ID" value="EAU83662.1"/>
    <property type="molecule type" value="Genomic_DNA"/>
</dbReference>
<evidence type="ECO:0000313" key="3">
    <source>
        <dbReference type="Proteomes" id="UP000001861"/>
    </source>
</evidence>
<dbReference type="Gene3D" id="1.20.1280.50">
    <property type="match status" value="1"/>
</dbReference>
<evidence type="ECO:0008006" key="4">
    <source>
        <dbReference type="Google" id="ProtNLM"/>
    </source>
</evidence>
<reference evidence="2 3" key="1">
    <citation type="journal article" date="2010" name="Proc. Natl. Acad. Sci. U.S.A.">
        <title>Insights into evolution of multicellular fungi from the assembled chromosomes of the mushroom Coprinopsis cinerea (Coprinus cinereus).</title>
        <authorList>
            <person name="Stajich J.E."/>
            <person name="Wilke S.K."/>
            <person name="Ahren D."/>
            <person name="Au C.H."/>
            <person name="Birren B.W."/>
            <person name="Borodovsky M."/>
            <person name="Burns C."/>
            <person name="Canback B."/>
            <person name="Casselton L.A."/>
            <person name="Cheng C.K."/>
            <person name="Deng J."/>
            <person name="Dietrich F.S."/>
            <person name="Fargo D.C."/>
            <person name="Farman M.L."/>
            <person name="Gathman A.C."/>
            <person name="Goldberg J."/>
            <person name="Guigo R."/>
            <person name="Hoegger P.J."/>
            <person name="Hooker J.B."/>
            <person name="Huggins A."/>
            <person name="James T.Y."/>
            <person name="Kamada T."/>
            <person name="Kilaru S."/>
            <person name="Kodira C."/>
            <person name="Kues U."/>
            <person name="Kupfer D."/>
            <person name="Kwan H.S."/>
            <person name="Lomsadze A."/>
            <person name="Li W."/>
            <person name="Lilly W.W."/>
            <person name="Ma L.J."/>
            <person name="Mackey A.J."/>
            <person name="Manning G."/>
            <person name="Martin F."/>
            <person name="Muraguchi H."/>
            <person name="Natvig D.O."/>
            <person name="Palmerini H."/>
            <person name="Ramesh M.A."/>
            <person name="Rehmeyer C.J."/>
            <person name="Roe B.A."/>
            <person name="Shenoy N."/>
            <person name="Stanke M."/>
            <person name="Ter-Hovhannisyan V."/>
            <person name="Tunlid A."/>
            <person name="Velagapudi R."/>
            <person name="Vision T.J."/>
            <person name="Zeng Q."/>
            <person name="Zolan M.E."/>
            <person name="Pukkila P.J."/>
        </authorList>
    </citation>
    <scope>NUCLEOTIDE SEQUENCE [LARGE SCALE GENOMIC DNA]</scope>
    <source>
        <strain evidence="3">Okayama-7 / 130 / ATCC MYA-4618 / FGSC 9003</strain>
    </source>
</reference>
<accession>A8P1F5</accession>
<dbReference type="InParanoid" id="A8P1F5"/>
<feature type="compositionally biased region" description="Basic and acidic residues" evidence="1">
    <location>
        <begin position="18"/>
        <end position="40"/>
    </location>
</feature>
<name>A8P1F5_COPC7</name>
<dbReference type="RefSeq" id="XP_001838085.1">
    <property type="nucleotide sequence ID" value="XM_001838033.1"/>
</dbReference>
<gene>
    <name evidence="2" type="ORF">CC1G_05566</name>
</gene>
<feature type="compositionally biased region" description="Acidic residues" evidence="1">
    <location>
        <begin position="41"/>
        <end position="50"/>
    </location>
</feature>
<dbReference type="VEuPathDB" id="FungiDB:CC1G_05566"/>
<dbReference type="GeneID" id="6014654"/>
<comment type="caution">
    <text evidence="2">The sequence shown here is derived from an EMBL/GenBank/DDBJ whole genome shotgun (WGS) entry which is preliminary data.</text>
</comment>
<sequence>MSNYKRNFDVLIDSQVNDGREQGSQLEHDENPPKRLRPTEDEGDASDESTLEVTTRASHSVRMCSSAPEMVMASSNSDNNISTLCPDILERILGYLVDEVVYSSPFGPLPDQHDGLMQLLAFSSVCATWRNTALNSAVVWAKVAGSYTVRPELMKLILERSKEAPLYISADVERIRFHAVLSTESEVQGLYAKEIANMRAIFAHSERLRELRLALSPVEDSANALNNLLSRRMDSLKYLYLSFPTHDTALVLNPTNLFDGSAAISLKELALHNVSLPSCYWKQNALATLDFLWHVPQVFDHDPTTNLAWMEPLKVLSSLRTVVTGFFLIDPDTTINEDYMDRVEEIEPVSLIGVETLEIHGNFLGVVAALALVEIPPSCTTIVRTTLLDIWRVEESIGERTFAQLDKLWPEGGCSIVTIEVLESYFGLTAVIEGKTASQLLILKNSLGAEQEEGVEQDLEGVEQDPEDVEQKWAAKISAILGGLSKGPRFRELFQPSTRGTATLRLAIDCDVNQFIEDAQHEDLRDFFKRMEGTYLQLCTPGAHEFVMNAGISIQQCIATAEIGSSPAN</sequence>
<keyword evidence="3" id="KW-1185">Reference proteome</keyword>
<feature type="region of interest" description="Disordered" evidence="1">
    <location>
        <begin position="1"/>
        <end position="59"/>
    </location>
</feature>
<organism evidence="2 3">
    <name type="scientific">Coprinopsis cinerea (strain Okayama-7 / 130 / ATCC MYA-4618 / FGSC 9003)</name>
    <name type="common">Inky cap fungus</name>
    <name type="synonym">Hormographiella aspergillata</name>
    <dbReference type="NCBI Taxonomy" id="240176"/>
    <lineage>
        <taxon>Eukaryota</taxon>
        <taxon>Fungi</taxon>
        <taxon>Dikarya</taxon>
        <taxon>Basidiomycota</taxon>
        <taxon>Agaricomycotina</taxon>
        <taxon>Agaricomycetes</taxon>
        <taxon>Agaricomycetidae</taxon>
        <taxon>Agaricales</taxon>
        <taxon>Agaricineae</taxon>
        <taxon>Psathyrellaceae</taxon>
        <taxon>Coprinopsis</taxon>
    </lineage>
</organism>
<dbReference type="OrthoDB" id="2884925at2759"/>
<dbReference type="AlphaFoldDB" id="A8P1F5"/>
<proteinExistence type="predicted"/>